<evidence type="ECO:0000313" key="2">
    <source>
        <dbReference type="Proteomes" id="UP000019116"/>
    </source>
</evidence>
<dbReference type="Gramene" id="TraesCS6B02G458700.1">
    <property type="protein sequence ID" value="TraesCS6B02G458700.1.cds1"/>
    <property type="gene ID" value="TraesCS6B02G458700"/>
</dbReference>
<reference evidence="1" key="1">
    <citation type="submission" date="2018-08" db="EMBL/GenBank/DDBJ databases">
        <authorList>
            <person name="Rossello M."/>
        </authorList>
    </citation>
    <scope>NUCLEOTIDE SEQUENCE [LARGE SCALE GENOMIC DNA]</scope>
    <source>
        <strain evidence="1">cv. Chinese Spring</strain>
    </source>
</reference>
<dbReference type="InterPro" id="IPR032675">
    <property type="entry name" value="LRR_dom_sf"/>
</dbReference>
<dbReference type="OMA" id="LIFIGHY"/>
<proteinExistence type="predicted"/>
<dbReference type="Gene3D" id="3.80.10.10">
    <property type="entry name" value="Ribonuclease Inhibitor"/>
    <property type="match status" value="1"/>
</dbReference>
<name>A0A3B6PT85_WHEAT</name>
<dbReference type="OrthoDB" id="683516at2759"/>
<organism evidence="1">
    <name type="scientific">Triticum aestivum</name>
    <name type="common">Wheat</name>
    <dbReference type="NCBI Taxonomy" id="4565"/>
    <lineage>
        <taxon>Eukaryota</taxon>
        <taxon>Viridiplantae</taxon>
        <taxon>Streptophyta</taxon>
        <taxon>Embryophyta</taxon>
        <taxon>Tracheophyta</taxon>
        <taxon>Spermatophyta</taxon>
        <taxon>Magnoliopsida</taxon>
        <taxon>Liliopsida</taxon>
        <taxon>Poales</taxon>
        <taxon>Poaceae</taxon>
        <taxon>BOP clade</taxon>
        <taxon>Pooideae</taxon>
        <taxon>Triticodae</taxon>
        <taxon>Triticeae</taxon>
        <taxon>Triticinae</taxon>
        <taxon>Triticum</taxon>
    </lineage>
</organism>
<dbReference type="EnsemblPlants" id="TraesCS6B02G458700.1">
    <property type="protein sequence ID" value="TraesCS6B02G458700.1.cds1"/>
    <property type="gene ID" value="TraesCS6B02G458700"/>
</dbReference>
<dbReference type="Proteomes" id="UP000019116">
    <property type="component" value="Chromosome 6B"/>
</dbReference>
<dbReference type="AlphaFoldDB" id="A0A3B6PT85"/>
<dbReference type="SMR" id="A0A3B6PT85"/>
<reference evidence="1" key="2">
    <citation type="submission" date="2018-10" db="UniProtKB">
        <authorList>
            <consortium name="EnsemblPlants"/>
        </authorList>
    </citation>
    <scope>IDENTIFICATION</scope>
</reference>
<evidence type="ECO:0008006" key="3">
    <source>
        <dbReference type="Google" id="ProtNLM"/>
    </source>
</evidence>
<dbReference type="SUPFAM" id="SSF52047">
    <property type="entry name" value="RNI-like"/>
    <property type="match status" value="1"/>
</dbReference>
<accession>A0A3B6PT85</accession>
<dbReference type="Gramene" id="TraesCS6B03G1270600.1">
    <property type="protein sequence ID" value="TraesCS6B03G1270600.1.CDS1"/>
    <property type="gene ID" value="TraesCS6B03G1270600"/>
</dbReference>
<sequence>MCGLMHDFARLVSRTECGALDGLQHNDILPTVHHLSIATNFVYRRDGQTENIPRSEKFEFFLQNIVTPVRKLRTLVLIGKYDSFFFNTFQDVFEKSHNLRLLQMSATSIDFKSFLCSLVNPTRLRYLKLEDDNAEQQPLPHVLSKFFHLQVLDVAFFMSLHTVHLDDCGEGEILSSLEMLRFLKILKLRNMRTATKVSFPSLEELVLYKMSDLRRCSCTSVDDMKSSLRVLEIQSCPALEVFDLFQKVHSYKSEYKSWLPNLRKLIMRNCPHLQVQTPLPPSAIFCKLSINEVSPIMTMEGSSMEKLEFSGYKLLCDTLHDKILAFHNLKDIKYLEILNC</sequence>
<evidence type="ECO:0000313" key="1">
    <source>
        <dbReference type="EnsemblPlants" id="TraesCS6B02G458700.1.cds1"/>
    </source>
</evidence>
<protein>
    <recommendedName>
        <fullName evidence="3">NB-ARC domain-containing protein</fullName>
    </recommendedName>
</protein>
<keyword evidence="2" id="KW-1185">Reference proteome</keyword>